<reference evidence="2" key="2">
    <citation type="journal article" date="2015" name="Data Brief">
        <title>Shoot transcriptome of the giant reed, Arundo donax.</title>
        <authorList>
            <person name="Barrero R.A."/>
            <person name="Guerrero F.D."/>
            <person name="Moolhuijzen P."/>
            <person name="Goolsby J.A."/>
            <person name="Tidwell J."/>
            <person name="Bellgard S.E."/>
            <person name="Bellgard M.I."/>
        </authorList>
    </citation>
    <scope>NUCLEOTIDE SEQUENCE</scope>
    <source>
        <tissue evidence="2">Shoot tissue taken approximately 20 cm above the soil surface</tissue>
    </source>
</reference>
<feature type="compositionally biased region" description="Polar residues" evidence="1">
    <location>
        <begin position="23"/>
        <end position="35"/>
    </location>
</feature>
<dbReference type="EMBL" id="GBRH01259656">
    <property type="protein sequence ID" value="JAD38239.1"/>
    <property type="molecule type" value="Transcribed_RNA"/>
</dbReference>
<evidence type="ECO:0000256" key="1">
    <source>
        <dbReference type="SAM" id="MobiDB-lite"/>
    </source>
</evidence>
<proteinExistence type="predicted"/>
<accession>A0A0A9T011</accession>
<protein>
    <submittedName>
        <fullName evidence="2">Uncharacterized protein</fullName>
    </submittedName>
</protein>
<name>A0A0A9T011_ARUDO</name>
<reference evidence="2" key="1">
    <citation type="submission" date="2014-09" db="EMBL/GenBank/DDBJ databases">
        <authorList>
            <person name="Magalhaes I.L.F."/>
            <person name="Oliveira U."/>
            <person name="Santos F.R."/>
            <person name="Vidigal T.H.D.A."/>
            <person name="Brescovit A.D."/>
            <person name="Santos A.J."/>
        </authorList>
    </citation>
    <scope>NUCLEOTIDE SEQUENCE</scope>
    <source>
        <tissue evidence="2">Shoot tissue taken approximately 20 cm above the soil surface</tissue>
    </source>
</reference>
<sequence>MSNKMEVQSRSSNKQRILVATGGNKTDSCSPSLRK</sequence>
<feature type="region of interest" description="Disordered" evidence="1">
    <location>
        <begin position="1"/>
        <end position="35"/>
    </location>
</feature>
<evidence type="ECO:0000313" key="2">
    <source>
        <dbReference type="EMBL" id="JAD38239.1"/>
    </source>
</evidence>
<organism evidence="2">
    <name type="scientific">Arundo donax</name>
    <name type="common">Giant reed</name>
    <name type="synonym">Donax arundinaceus</name>
    <dbReference type="NCBI Taxonomy" id="35708"/>
    <lineage>
        <taxon>Eukaryota</taxon>
        <taxon>Viridiplantae</taxon>
        <taxon>Streptophyta</taxon>
        <taxon>Embryophyta</taxon>
        <taxon>Tracheophyta</taxon>
        <taxon>Spermatophyta</taxon>
        <taxon>Magnoliopsida</taxon>
        <taxon>Liliopsida</taxon>
        <taxon>Poales</taxon>
        <taxon>Poaceae</taxon>
        <taxon>PACMAD clade</taxon>
        <taxon>Arundinoideae</taxon>
        <taxon>Arundineae</taxon>
        <taxon>Arundo</taxon>
    </lineage>
</organism>
<dbReference type="AlphaFoldDB" id="A0A0A9T011"/>
<feature type="compositionally biased region" description="Polar residues" evidence="1">
    <location>
        <begin position="1"/>
        <end position="15"/>
    </location>
</feature>